<dbReference type="InterPro" id="IPR036116">
    <property type="entry name" value="FN3_sf"/>
</dbReference>
<dbReference type="InterPro" id="IPR026906">
    <property type="entry name" value="LRR_5"/>
</dbReference>
<dbReference type="EMBL" id="CP002403">
    <property type="protein sequence ID" value="ADU22937.1"/>
    <property type="molecule type" value="Genomic_DNA"/>
</dbReference>
<dbReference type="AlphaFoldDB" id="E6UE72"/>
<dbReference type="Gene3D" id="3.80.10.10">
    <property type="entry name" value="Ribonuclease Inhibitor"/>
    <property type="match status" value="2"/>
</dbReference>
<feature type="domain" description="Fibronectin type-III" evidence="1">
    <location>
        <begin position="278"/>
        <end position="350"/>
    </location>
</feature>
<accession>E6UE72</accession>
<dbReference type="OrthoDB" id="9757947at2"/>
<dbReference type="KEGG" id="ral:Rumal_2457"/>
<dbReference type="Gene3D" id="2.60.40.10">
    <property type="entry name" value="Immunoglobulins"/>
    <property type="match status" value="2"/>
</dbReference>
<name>E6UE72_RUMA7</name>
<dbReference type="InterPro" id="IPR032675">
    <property type="entry name" value="LRR_dom_sf"/>
</dbReference>
<dbReference type="InterPro" id="IPR053139">
    <property type="entry name" value="Surface_bspA-like"/>
</dbReference>
<feature type="domain" description="Fibronectin type-III" evidence="1">
    <location>
        <begin position="368"/>
        <end position="444"/>
    </location>
</feature>
<dbReference type="RefSeq" id="WP_013499070.1">
    <property type="nucleotide sequence ID" value="NC_014833.1"/>
</dbReference>
<dbReference type="HOGENOM" id="CLU_033239_0_0_9"/>
<evidence type="ECO:0000313" key="3">
    <source>
        <dbReference type="Proteomes" id="UP000006919"/>
    </source>
</evidence>
<reference evidence="2 3" key="1">
    <citation type="journal article" date="2011" name="J. Bacteriol.">
        <title>Complete genome of the cellulolytic ruminal bacterium Ruminococcus albus 7.</title>
        <authorList>
            <person name="Suen G."/>
            <person name="Stevenson D.M."/>
            <person name="Bruce D.C."/>
            <person name="Chertkov O."/>
            <person name="Copeland A."/>
            <person name="Cheng J.F."/>
            <person name="Detter C."/>
            <person name="Detter J.C."/>
            <person name="Goodwin L.A."/>
            <person name="Han C.S."/>
            <person name="Hauser L.J."/>
            <person name="Ivanova N.N."/>
            <person name="Kyrpides N.C."/>
            <person name="Land M.L."/>
            <person name="Lapidus A."/>
            <person name="Lucas S."/>
            <person name="Ovchinnikova G."/>
            <person name="Pitluck S."/>
            <person name="Tapia R."/>
            <person name="Woyke T."/>
            <person name="Boyum J."/>
            <person name="Mead D."/>
            <person name="Weimer P.J."/>
        </authorList>
    </citation>
    <scope>NUCLEOTIDE SEQUENCE [LARGE SCALE GENOMIC DNA]</scope>
    <source>
        <strain evidence="3">ATCC 27210 / DSM 20455 / JCM 14654 / NCDO 2250 / 7</strain>
    </source>
</reference>
<dbReference type="Pfam" id="PF13306">
    <property type="entry name" value="LRR_5"/>
    <property type="match status" value="1"/>
</dbReference>
<dbReference type="InterPro" id="IPR013783">
    <property type="entry name" value="Ig-like_fold"/>
</dbReference>
<dbReference type="SUPFAM" id="SSF49265">
    <property type="entry name" value="Fibronectin type III"/>
    <property type="match status" value="1"/>
</dbReference>
<dbReference type="Proteomes" id="UP000006919">
    <property type="component" value="Chromosome"/>
</dbReference>
<evidence type="ECO:0000259" key="1">
    <source>
        <dbReference type="SMART" id="SM00060"/>
    </source>
</evidence>
<dbReference type="CDD" id="cd00063">
    <property type="entry name" value="FN3"/>
    <property type="match status" value="1"/>
</dbReference>
<protein>
    <submittedName>
        <fullName evidence="2">Fibronectin type III domain protein</fullName>
    </submittedName>
</protein>
<dbReference type="PANTHER" id="PTHR45661">
    <property type="entry name" value="SURFACE ANTIGEN"/>
    <property type="match status" value="1"/>
</dbReference>
<evidence type="ECO:0000313" key="2">
    <source>
        <dbReference type="EMBL" id="ADU22937.1"/>
    </source>
</evidence>
<dbReference type="eggNOG" id="COG4886">
    <property type="taxonomic scope" value="Bacteria"/>
</dbReference>
<gene>
    <name evidence="2" type="ordered locus">Rumal_2457</name>
</gene>
<dbReference type="PANTHER" id="PTHR45661:SF3">
    <property type="entry name" value="IG-LIKE DOMAIN-CONTAINING PROTEIN"/>
    <property type="match status" value="1"/>
</dbReference>
<organism evidence="2 3">
    <name type="scientific">Ruminococcus albus (strain ATCC 27210 / DSM 20455 / JCM 14654 / NCDO 2250 / 7)</name>
    <dbReference type="NCBI Taxonomy" id="697329"/>
    <lineage>
        <taxon>Bacteria</taxon>
        <taxon>Bacillati</taxon>
        <taxon>Bacillota</taxon>
        <taxon>Clostridia</taxon>
        <taxon>Eubacteriales</taxon>
        <taxon>Oscillospiraceae</taxon>
        <taxon>Ruminococcus</taxon>
    </lineage>
</organism>
<sequence length="459" mass="49907" precursor="true">MDIKRIAAGLLALALVTGGTALPMARDGGIRVISAAAEGSADYEYSELDDGTVSIVKYLGTEADIKIPDEIDGKKVTSIGEKAFYNMNSLTSVEIPEGVTEICNSAFDNCKLLREVILPGTLKTIGDSAFTWCLNMGSIYLPDGLESIGASAFSDCYSLNEVRMPEGVKTIGEQAFMNCYGLADITLPKGITEISEKMFFNCKSLKSIVIPDGVTAIGNHAFYYCISLSDVMIAGSVKDIGTFSFSKATSLGLKIYCVKGSAAAAYADDIGLDYVYMNDLIPEVTFEKGDESVELKWEESFGAEKYGVYGLQNGSWKKIAEVDTPYYLLEKLKPGAEYQVAVSAIICGKEYTDVEKAITVTPNEKAVPAYPVPEEVQYNEVYHQFRVKWSAVPDAQQYGIAVKLAGKWKVQAYTNAKTTTFTSPKLKPGDKYQMVICAKVNGEWDTSNISGRAFTVTIK</sequence>
<proteinExistence type="predicted"/>
<dbReference type="STRING" id="697329.Rumal_2457"/>
<dbReference type="SMART" id="SM00060">
    <property type="entry name" value="FN3"/>
    <property type="match status" value="2"/>
</dbReference>
<dbReference type="SUPFAM" id="SSF52058">
    <property type="entry name" value="L domain-like"/>
    <property type="match status" value="1"/>
</dbReference>
<dbReference type="InterPro" id="IPR003961">
    <property type="entry name" value="FN3_dom"/>
</dbReference>